<keyword evidence="2" id="KW-1185">Reference proteome</keyword>
<evidence type="ECO:0000313" key="2">
    <source>
        <dbReference type="Proteomes" id="UP000646667"/>
    </source>
</evidence>
<organism evidence="1 2">
    <name type="scientific">Rhizobium phage RHph_N34</name>
    <dbReference type="NCBI Taxonomy" id="2509586"/>
    <lineage>
        <taxon>Viruses</taxon>
        <taxon>Duplodnaviria</taxon>
        <taxon>Heunggongvirae</taxon>
        <taxon>Uroviricota</taxon>
        <taxon>Caudoviricetes</taxon>
        <taxon>Pootjesviridae</taxon>
        <taxon>Staniewskivirinae</taxon>
        <taxon>Trinifflemingvirus</taxon>
        <taxon>Trinifflemingvirus N34</taxon>
    </lineage>
</organism>
<reference evidence="1 2" key="1">
    <citation type="submission" date="2020-01" db="EMBL/GenBank/DDBJ databases">
        <title>Patterns of diversity and host range of bacteriophage communities associated with bean-nodulatin bacteria.</title>
        <authorList>
            <person name="Vann Cauwenberghe J."/>
            <person name="Santamaria R.I."/>
            <person name="Bustos P."/>
            <person name="Juarez S."/>
            <person name="Gonzalez V."/>
        </authorList>
    </citation>
    <scope>NUCLEOTIDE SEQUENCE [LARGE SCALE GENOMIC DNA]</scope>
    <source>
        <strain evidence="2">RHph</strain>
    </source>
</reference>
<dbReference type="EMBL" id="MN988534">
    <property type="protein sequence ID" value="QIG73977.1"/>
    <property type="molecule type" value="Genomic_DNA"/>
</dbReference>
<protein>
    <submittedName>
        <fullName evidence="1">Uncharacterized protein</fullName>
    </submittedName>
</protein>
<sequence length="59" mass="6938">MFAIIETTYNSLDEKIEVETIAEFETEKKATDHMLRMCESGYEDVQDNGNYTRYHIEAL</sequence>
<proteinExistence type="predicted"/>
<accession>A0A7S5RA91</accession>
<gene>
    <name evidence="1" type="ORF">EVC06_202</name>
</gene>
<name>A0A7S5RA91_9CAUD</name>
<evidence type="ECO:0000313" key="1">
    <source>
        <dbReference type="EMBL" id="QIG73977.1"/>
    </source>
</evidence>
<dbReference type="Proteomes" id="UP000646667">
    <property type="component" value="Segment"/>
</dbReference>